<organism evidence="2 3">
    <name type="scientific">Jeotgalibacillus salarius</name>
    <dbReference type="NCBI Taxonomy" id="546023"/>
    <lineage>
        <taxon>Bacteria</taxon>
        <taxon>Bacillati</taxon>
        <taxon>Bacillota</taxon>
        <taxon>Bacilli</taxon>
        <taxon>Bacillales</taxon>
        <taxon>Caryophanaceae</taxon>
        <taxon>Jeotgalibacillus</taxon>
    </lineage>
</organism>
<feature type="domain" description="Bacterial bifunctional deaminase-reductase C-terminal" evidence="1">
    <location>
        <begin position="17"/>
        <end position="172"/>
    </location>
</feature>
<dbReference type="Pfam" id="PF01872">
    <property type="entry name" value="RibD_C"/>
    <property type="match status" value="1"/>
</dbReference>
<dbReference type="OrthoDB" id="195113at2"/>
<dbReference type="EMBL" id="SORX01000003">
    <property type="protein sequence ID" value="TFE02372.1"/>
    <property type="molecule type" value="Genomic_DNA"/>
</dbReference>
<dbReference type="Gene3D" id="3.40.430.10">
    <property type="entry name" value="Dihydrofolate Reductase, subunit A"/>
    <property type="match status" value="1"/>
</dbReference>
<dbReference type="InterPro" id="IPR024072">
    <property type="entry name" value="DHFR-like_dom_sf"/>
</dbReference>
<dbReference type="PANTHER" id="PTHR38011">
    <property type="entry name" value="DIHYDROFOLATE REDUCTASE FAMILY PROTEIN (AFU_ORTHOLOGUE AFUA_8G06820)"/>
    <property type="match status" value="1"/>
</dbReference>
<proteinExistence type="predicted"/>
<keyword evidence="3" id="KW-1185">Reference proteome</keyword>
<dbReference type="PANTHER" id="PTHR38011:SF11">
    <property type="entry name" value="2,5-DIAMINO-6-RIBOSYLAMINO-4(3H)-PYRIMIDINONE 5'-PHOSPHATE REDUCTASE"/>
    <property type="match status" value="1"/>
</dbReference>
<protein>
    <submittedName>
        <fullName evidence="2">Dihydrofolate reductase</fullName>
    </submittedName>
</protein>
<evidence type="ECO:0000313" key="3">
    <source>
        <dbReference type="Proteomes" id="UP000297776"/>
    </source>
</evidence>
<dbReference type="SUPFAM" id="SSF53597">
    <property type="entry name" value="Dihydrofolate reductase-like"/>
    <property type="match status" value="1"/>
</dbReference>
<evidence type="ECO:0000259" key="1">
    <source>
        <dbReference type="Pfam" id="PF01872"/>
    </source>
</evidence>
<reference evidence="2 3" key="1">
    <citation type="submission" date="2019-03" db="EMBL/GenBank/DDBJ databases">
        <authorList>
            <person name="Yang Y."/>
        </authorList>
    </citation>
    <scope>NUCLEOTIDE SEQUENCE [LARGE SCALE GENOMIC DNA]</scope>
    <source>
        <strain evidence="2 3">ASL-1</strain>
    </source>
</reference>
<sequence>MAEKWFIKEAHEVSKNILYIAMSLDGMIAKEDHSLDWLLKAEGEGDNGYNDFYSGISSVVMGNRTYQEVLKMSDEKPYQDRPVYILSRTKQEDGYATFTSQSVDTLLPELQKKHGGPVWIVGGGEVVKACLESGQIDEYYIAVIPVVLGEGVPLFPKGSKYTELKLKGTEIYNQIVMLHYMKKQAE</sequence>
<accession>A0A4Y8LHT6</accession>
<comment type="caution">
    <text evidence="2">The sequence shown here is derived from an EMBL/GenBank/DDBJ whole genome shotgun (WGS) entry which is preliminary data.</text>
</comment>
<evidence type="ECO:0000313" key="2">
    <source>
        <dbReference type="EMBL" id="TFE02372.1"/>
    </source>
</evidence>
<dbReference type="InterPro" id="IPR002734">
    <property type="entry name" value="RibDG_C"/>
</dbReference>
<dbReference type="AlphaFoldDB" id="A0A4Y8LHT6"/>
<name>A0A4Y8LHT6_9BACL</name>
<dbReference type="Proteomes" id="UP000297776">
    <property type="component" value="Unassembled WGS sequence"/>
</dbReference>
<dbReference type="GO" id="GO:0009231">
    <property type="term" value="P:riboflavin biosynthetic process"/>
    <property type="evidence" value="ECO:0007669"/>
    <property type="project" value="InterPro"/>
</dbReference>
<dbReference type="GO" id="GO:0008703">
    <property type="term" value="F:5-amino-6-(5-phosphoribosylamino)uracil reductase activity"/>
    <property type="evidence" value="ECO:0007669"/>
    <property type="project" value="InterPro"/>
</dbReference>
<dbReference type="InterPro" id="IPR050765">
    <property type="entry name" value="Riboflavin_Biosynth_HTPR"/>
</dbReference>
<gene>
    <name evidence="2" type="ORF">E2626_07270</name>
</gene>